<dbReference type="EMBL" id="AGCK01000285">
    <property type="protein sequence ID" value="EHM40633.1"/>
    <property type="molecule type" value="Genomic_DNA"/>
</dbReference>
<name>G9YVB3_FLAPL</name>
<sequence>MLPQLHNTTYRAGKRFLFPNRQDYPQTALSTRSLEHGLGVAGPDSPHRVWPSVF</sequence>
<dbReference type="Proteomes" id="UP000004459">
    <property type="component" value="Unassembled WGS sequence"/>
</dbReference>
<dbReference type="AlphaFoldDB" id="G9YVB3"/>
<evidence type="ECO:0000313" key="2">
    <source>
        <dbReference type="Proteomes" id="UP000004459"/>
    </source>
</evidence>
<evidence type="ECO:0000313" key="1">
    <source>
        <dbReference type="EMBL" id="EHM40633.1"/>
    </source>
</evidence>
<accession>G9YVB3</accession>
<protein>
    <submittedName>
        <fullName evidence="1">Uncharacterized protein</fullName>
    </submittedName>
</protein>
<proteinExistence type="predicted"/>
<gene>
    <name evidence="1" type="ORF">HMPREF0372_03478</name>
</gene>
<dbReference type="HOGENOM" id="CLU_3043645_0_0_9"/>
<comment type="caution">
    <text evidence="1">The sequence shown here is derived from an EMBL/GenBank/DDBJ whole genome shotgun (WGS) entry which is preliminary data.</text>
</comment>
<reference evidence="1 2" key="1">
    <citation type="submission" date="2011-08" db="EMBL/GenBank/DDBJ databases">
        <authorList>
            <person name="Weinstock G."/>
            <person name="Sodergren E."/>
            <person name="Clifton S."/>
            <person name="Fulton L."/>
            <person name="Fulton B."/>
            <person name="Courtney L."/>
            <person name="Fronick C."/>
            <person name="Harrison M."/>
            <person name="Strong C."/>
            <person name="Farmer C."/>
            <person name="Delahaunty K."/>
            <person name="Markovic C."/>
            <person name="Hall O."/>
            <person name="Minx P."/>
            <person name="Tomlinson C."/>
            <person name="Mitreva M."/>
            <person name="Hou S."/>
            <person name="Chen J."/>
            <person name="Wollam A."/>
            <person name="Pepin K.H."/>
            <person name="Johnson M."/>
            <person name="Bhonagiri V."/>
            <person name="Zhang X."/>
            <person name="Suruliraj S."/>
            <person name="Warren W."/>
            <person name="Chinwalla A."/>
            <person name="Mardis E.R."/>
            <person name="Wilson R.K."/>
        </authorList>
    </citation>
    <scope>NUCLEOTIDE SEQUENCE [LARGE SCALE GENOMIC DNA]</scope>
    <source>
        <strain evidence="1 2">ATCC 29863</strain>
    </source>
</reference>
<organism evidence="1 2">
    <name type="scientific">Flavonifractor plautii ATCC 29863</name>
    <dbReference type="NCBI Taxonomy" id="411475"/>
    <lineage>
        <taxon>Bacteria</taxon>
        <taxon>Bacillati</taxon>
        <taxon>Bacillota</taxon>
        <taxon>Clostridia</taxon>
        <taxon>Eubacteriales</taxon>
        <taxon>Oscillospiraceae</taxon>
        <taxon>Flavonifractor</taxon>
    </lineage>
</organism>